<dbReference type="EMBL" id="QCYH01000005">
    <property type="protein sequence ID" value="PVA10066.1"/>
    <property type="molecule type" value="Genomic_DNA"/>
</dbReference>
<reference evidence="3 4" key="1">
    <citation type="submission" date="2018-04" db="EMBL/GenBank/DDBJ databases">
        <title>Pelagivirga bohaiensis gen. nov., sp. nov., a bacterium isolated from the Bohai Sea.</title>
        <authorList>
            <person name="Ji X."/>
        </authorList>
    </citation>
    <scope>NUCLEOTIDE SEQUENCE [LARGE SCALE GENOMIC DNA]</scope>
    <source>
        <strain evidence="3 4">BH-SD19</strain>
    </source>
</reference>
<sequence length="208" mass="22733">MTRRFRCIASSLALAVTAAMPAGADTAITKLLGQERRGLNAMSQTRVASYLKAPAATLGYTREWLDAQGPAKGGDDWRCLSEALYFEARGETVKGQFAVAEVILNRVDSPRYPNTVCGVIRQGTGQKYACQFTYTCDGRAEVIAEPRAFERVGKIADIMVSGASRPLTDGATHYHTKSVSPGWARSFPRTATIGTHYFYKQPTRLSQN</sequence>
<dbReference type="InterPro" id="IPR042047">
    <property type="entry name" value="SleB_dom1"/>
</dbReference>
<dbReference type="Proteomes" id="UP000244446">
    <property type="component" value="Unassembled WGS sequence"/>
</dbReference>
<name>A0A2T7G6R3_9RHOB</name>
<feature type="chain" id="PRO_5015618276" evidence="1">
    <location>
        <begin position="25"/>
        <end position="208"/>
    </location>
</feature>
<dbReference type="OrthoDB" id="9785345at2"/>
<keyword evidence="1" id="KW-0732">Signal</keyword>
<evidence type="ECO:0000313" key="3">
    <source>
        <dbReference type="EMBL" id="PVA10066.1"/>
    </source>
</evidence>
<dbReference type="GO" id="GO:0016787">
    <property type="term" value="F:hydrolase activity"/>
    <property type="evidence" value="ECO:0007669"/>
    <property type="project" value="UniProtKB-KW"/>
</dbReference>
<evidence type="ECO:0000313" key="4">
    <source>
        <dbReference type="Proteomes" id="UP000244446"/>
    </source>
</evidence>
<dbReference type="InterPro" id="IPR011105">
    <property type="entry name" value="Cell_wall_hydrolase_SleB"/>
</dbReference>
<proteinExistence type="predicted"/>
<dbReference type="Gene3D" id="1.10.10.2520">
    <property type="entry name" value="Cell wall hydrolase SleB, domain 1"/>
    <property type="match status" value="1"/>
</dbReference>
<comment type="caution">
    <text evidence="3">The sequence shown here is derived from an EMBL/GenBank/DDBJ whole genome shotgun (WGS) entry which is preliminary data.</text>
</comment>
<protein>
    <submittedName>
        <fullName evidence="3">Cell wall hydrolase</fullName>
    </submittedName>
</protein>
<evidence type="ECO:0000259" key="2">
    <source>
        <dbReference type="Pfam" id="PF07486"/>
    </source>
</evidence>
<dbReference type="AlphaFoldDB" id="A0A2T7G6R3"/>
<dbReference type="Pfam" id="PF07486">
    <property type="entry name" value="Hydrolase_2"/>
    <property type="match status" value="1"/>
</dbReference>
<feature type="signal peptide" evidence="1">
    <location>
        <begin position="1"/>
        <end position="24"/>
    </location>
</feature>
<organism evidence="3 4">
    <name type="scientific">Pelagivirga sediminicola</name>
    <dbReference type="NCBI Taxonomy" id="2170575"/>
    <lineage>
        <taxon>Bacteria</taxon>
        <taxon>Pseudomonadati</taxon>
        <taxon>Pseudomonadota</taxon>
        <taxon>Alphaproteobacteria</taxon>
        <taxon>Rhodobacterales</taxon>
        <taxon>Paracoccaceae</taxon>
        <taxon>Pelagivirga</taxon>
    </lineage>
</organism>
<evidence type="ECO:0000256" key="1">
    <source>
        <dbReference type="SAM" id="SignalP"/>
    </source>
</evidence>
<accession>A0A2T7G6R3</accession>
<keyword evidence="4" id="KW-1185">Reference proteome</keyword>
<feature type="domain" description="Cell wall hydrolase SleB" evidence="2">
    <location>
        <begin position="90"/>
        <end position="199"/>
    </location>
</feature>
<gene>
    <name evidence="3" type="ORF">DC366_10460</name>
</gene>
<keyword evidence="3" id="KW-0378">Hydrolase</keyword>